<evidence type="ECO:0000256" key="2">
    <source>
        <dbReference type="ARBA" id="ARBA00022989"/>
    </source>
</evidence>
<comment type="caution">
    <text evidence="6">The sequence shown here is derived from an EMBL/GenBank/DDBJ whole genome shotgun (WGS) entry which is preliminary data.</text>
</comment>
<dbReference type="InterPro" id="IPR036259">
    <property type="entry name" value="MFS_trans_sf"/>
</dbReference>
<dbReference type="AlphaFoldDB" id="A0A1G1YI83"/>
<feature type="transmembrane region" description="Helical" evidence="4">
    <location>
        <begin position="302"/>
        <end position="319"/>
    </location>
</feature>
<keyword evidence="2 4" id="KW-1133">Transmembrane helix</keyword>
<dbReference type="GO" id="GO:0022857">
    <property type="term" value="F:transmembrane transporter activity"/>
    <property type="evidence" value="ECO:0007669"/>
    <property type="project" value="InterPro"/>
</dbReference>
<feature type="transmembrane region" description="Helical" evidence="4">
    <location>
        <begin position="114"/>
        <end position="138"/>
    </location>
</feature>
<dbReference type="InterPro" id="IPR011701">
    <property type="entry name" value="MFS"/>
</dbReference>
<evidence type="ECO:0000259" key="5">
    <source>
        <dbReference type="PROSITE" id="PS50850"/>
    </source>
</evidence>
<feature type="transmembrane region" description="Helical" evidence="4">
    <location>
        <begin position="84"/>
        <end position="108"/>
    </location>
</feature>
<evidence type="ECO:0000256" key="1">
    <source>
        <dbReference type="ARBA" id="ARBA00022692"/>
    </source>
</evidence>
<dbReference type="PANTHER" id="PTHR23526">
    <property type="entry name" value="INTEGRAL MEMBRANE TRANSPORT PROTEIN-RELATED"/>
    <property type="match status" value="1"/>
</dbReference>
<dbReference type="SUPFAM" id="SSF103473">
    <property type="entry name" value="MFS general substrate transporter"/>
    <property type="match status" value="1"/>
</dbReference>
<feature type="transmembrane region" description="Helical" evidence="4">
    <location>
        <begin position="325"/>
        <end position="350"/>
    </location>
</feature>
<reference evidence="6 7" key="1">
    <citation type="journal article" date="2016" name="Nat. Commun.">
        <title>Thousands of microbial genomes shed light on interconnected biogeochemical processes in an aquifer system.</title>
        <authorList>
            <person name="Anantharaman K."/>
            <person name="Brown C.T."/>
            <person name="Hug L.A."/>
            <person name="Sharon I."/>
            <person name="Castelle C.J."/>
            <person name="Probst A.J."/>
            <person name="Thomas B.C."/>
            <person name="Singh A."/>
            <person name="Wilkins M.J."/>
            <person name="Karaoz U."/>
            <person name="Brodie E.L."/>
            <person name="Williams K.H."/>
            <person name="Hubbard S.S."/>
            <person name="Banfield J.F."/>
        </authorList>
    </citation>
    <scope>NUCLEOTIDE SEQUENCE [LARGE SCALE GENOMIC DNA]</scope>
</reference>
<name>A0A1G1YI83_9BACT</name>
<dbReference type="Gene3D" id="1.20.1250.20">
    <property type="entry name" value="MFS general substrate transporter like domains"/>
    <property type="match status" value="2"/>
</dbReference>
<keyword evidence="3 4" id="KW-0472">Membrane</keyword>
<dbReference type="Proteomes" id="UP000177310">
    <property type="component" value="Unassembled WGS sequence"/>
</dbReference>
<feature type="transmembrane region" description="Helical" evidence="4">
    <location>
        <begin position="389"/>
        <end position="409"/>
    </location>
</feature>
<feature type="transmembrane region" description="Helical" evidence="4">
    <location>
        <begin position="239"/>
        <end position="258"/>
    </location>
</feature>
<feature type="domain" description="Major facilitator superfamily (MFS) profile" evidence="5">
    <location>
        <begin position="235"/>
        <end position="463"/>
    </location>
</feature>
<feature type="transmembrane region" description="Helical" evidence="4">
    <location>
        <begin position="270"/>
        <end position="290"/>
    </location>
</feature>
<keyword evidence="1 4" id="KW-0812">Transmembrane</keyword>
<feature type="transmembrane region" description="Helical" evidence="4">
    <location>
        <begin position="159"/>
        <end position="178"/>
    </location>
</feature>
<gene>
    <name evidence="6" type="ORF">A3J59_03960</name>
</gene>
<evidence type="ECO:0000256" key="4">
    <source>
        <dbReference type="SAM" id="Phobius"/>
    </source>
</evidence>
<protein>
    <recommendedName>
        <fullName evidence="5">Major facilitator superfamily (MFS) profile domain-containing protein</fullName>
    </recommendedName>
</protein>
<sequence length="463" mass="52625">MTPSTHVTEAQAARYTQTRRLSIKEGAGATVMSSVGEAYIVPYAIELQAQNVQLGILSSLAALLGPIAQIFGSRLIERFHRKQIVFVSVLLQASTWLLFIGLGLWFLRHGPAPYLFPLLAIAYVLYALFGALSGPAWFSLIGDAVPEKLRSRYFARRNWLLGFVSVGSTLLGALWLHAWRDSGLIIGFIGLFIVAGLGRLVSAYYLRQHHVLPIHLDRDYYFSFWRFVKKIPHYNFNRFTLYVSLMNFSTGVAGPFFAVYLWKELKFNPIWYTAVIVSGSVSLFLFSPLWGRFADRYGNRELLRLGSLIVIPVPLFWLISQRPLFLMFVPQLLAGMGWSAFLLASSNFIYDSIEPSRRALCVAYYNLLGGIGTFCGALLGGLLTQYVHLSYINVFFLIFIISSSLRLLVTSFVLPHVSEVRTEHHPARLNPLYYLKEIKPLEGSFWDNIYPLKRSRLVRWGRR</sequence>
<evidence type="ECO:0000313" key="7">
    <source>
        <dbReference type="Proteomes" id="UP000177310"/>
    </source>
</evidence>
<accession>A0A1G1YI83</accession>
<dbReference type="Pfam" id="PF07690">
    <property type="entry name" value="MFS_1"/>
    <property type="match status" value="2"/>
</dbReference>
<dbReference type="InterPro" id="IPR020846">
    <property type="entry name" value="MFS_dom"/>
</dbReference>
<feature type="transmembrane region" description="Helical" evidence="4">
    <location>
        <begin position="362"/>
        <end position="383"/>
    </location>
</feature>
<organism evidence="6 7">
    <name type="scientific">Candidatus Buchananbacteria bacterium RIFCSPHIGHO2_02_FULL_56_16</name>
    <dbReference type="NCBI Taxonomy" id="1797542"/>
    <lineage>
        <taxon>Bacteria</taxon>
        <taxon>Candidatus Buchananiibacteriota</taxon>
    </lineage>
</organism>
<dbReference type="EMBL" id="MHIL01000010">
    <property type="protein sequence ID" value="OGY52043.1"/>
    <property type="molecule type" value="Genomic_DNA"/>
</dbReference>
<dbReference type="InterPro" id="IPR052528">
    <property type="entry name" value="Sugar_transport-like"/>
</dbReference>
<dbReference type="PANTHER" id="PTHR23526:SF2">
    <property type="entry name" value="MAJOR FACILITATOR SUPERFAMILY (MFS) PROFILE DOMAIN-CONTAINING PROTEIN"/>
    <property type="match status" value="1"/>
</dbReference>
<proteinExistence type="predicted"/>
<dbReference type="PROSITE" id="PS50850">
    <property type="entry name" value="MFS"/>
    <property type="match status" value="1"/>
</dbReference>
<evidence type="ECO:0000313" key="6">
    <source>
        <dbReference type="EMBL" id="OGY52043.1"/>
    </source>
</evidence>
<feature type="transmembrane region" description="Helical" evidence="4">
    <location>
        <begin position="184"/>
        <end position="206"/>
    </location>
</feature>
<dbReference type="STRING" id="1797542.A3J59_03960"/>
<evidence type="ECO:0000256" key="3">
    <source>
        <dbReference type="ARBA" id="ARBA00023136"/>
    </source>
</evidence>